<reference evidence="1 2" key="1">
    <citation type="journal article" date="2023" name="Mol. Biol. Evol.">
        <title>Genomics of Secondarily Temperate Adaptation in the Only Non-Antarctic Icefish.</title>
        <authorList>
            <person name="Rivera-Colon A.G."/>
            <person name="Rayamajhi N."/>
            <person name="Minhas B.F."/>
            <person name="Madrigal G."/>
            <person name="Bilyk K.T."/>
            <person name="Yoon V."/>
            <person name="Hune M."/>
            <person name="Gregory S."/>
            <person name="Cheng C.H.C."/>
            <person name="Catchen J.M."/>
        </authorList>
    </citation>
    <scope>NUCLEOTIDE SEQUENCE [LARGE SCALE GENOMIC DNA]</scope>
    <source>
        <strain evidence="1">JC2023a</strain>
    </source>
</reference>
<name>A0AAN8BQS9_9TELE</name>
<gene>
    <name evidence="1" type="ORF">CesoFtcFv8_013426</name>
</gene>
<sequence>MCTQEENVPVRKRWEAEGHSRGSFRPSSHYKVNYLQRSWIRLTAAEGRFSEAELHLSVKSEGRGYSRALNV</sequence>
<accession>A0AAN8BQS9</accession>
<evidence type="ECO:0000313" key="1">
    <source>
        <dbReference type="EMBL" id="KAK5889846.1"/>
    </source>
</evidence>
<comment type="caution">
    <text evidence="1">The sequence shown here is derived from an EMBL/GenBank/DDBJ whole genome shotgun (WGS) entry which is preliminary data.</text>
</comment>
<proteinExistence type="predicted"/>
<dbReference type="Proteomes" id="UP001335648">
    <property type="component" value="Unassembled WGS sequence"/>
</dbReference>
<dbReference type="AlphaFoldDB" id="A0AAN8BQS9"/>
<dbReference type="EMBL" id="JAULUE010002056">
    <property type="protein sequence ID" value="KAK5889846.1"/>
    <property type="molecule type" value="Genomic_DNA"/>
</dbReference>
<evidence type="ECO:0000313" key="2">
    <source>
        <dbReference type="Proteomes" id="UP001335648"/>
    </source>
</evidence>
<organism evidence="1 2">
    <name type="scientific">Champsocephalus esox</name>
    <name type="common">pike icefish</name>
    <dbReference type="NCBI Taxonomy" id="159716"/>
    <lineage>
        <taxon>Eukaryota</taxon>
        <taxon>Metazoa</taxon>
        <taxon>Chordata</taxon>
        <taxon>Craniata</taxon>
        <taxon>Vertebrata</taxon>
        <taxon>Euteleostomi</taxon>
        <taxon>Actinopterygii</taxon>
        <taxon>Neopterygii</taxon>
        <taxon>Teleostei</taxon>
        <taxon>Neoteleostei</taxon>
        <taxon>Acanthomorphata</taxon>
        <taxon>Eupercaria</taxon>
        <taxon>Perciformes</taxon>
        <taxon>Notothenioidei</taxon>
        <taxon>Channichthyidae</taxon>
        <taxon>Champsocephalus</taxon>
    </lineage>
</organism>
<keyword evidence="2" id="KW-1185">Reference proteome</keyword>
<protein>
    <submittedName>
        <fullName evidence="1">Uncharacterized protein</fullName>
    </submittedName>
</protein>